<sequence length="175" mass="18282">MDLGPIQAFVTVDHGSSSPPACLPPPSRFEPRVCLGRGTCLSSPGALLSDPGPCPVLVCSWGGTLNFQAQLPPGLCIEGGGSSIWRGGVWRVTCGGLRWIVSTQGRHLRPTPCLNVVLSLPVQPNPQGFRINSPKCRGLGRAAAPSRPVCVPVTWSRAPALLLALFPGAPAHRGL</sequence>
<proteinExistence type="predicted"/>
<accession>A0A833Z178</accession>
<organism evidence="1 2">
    <name type="scientific">Phyllostomus discolor</name>
    <name type="common">pale spear-nosed bat</name>
    <dbReference type="NCBI Taxonomy" id="89673"/>
    <lineage>
        <taxon>Eukaryota</taxon>
        <taxon>Metazoa</taxon>
        <taxon>Chordata</taxon>
        <taxon>Craniata</taxon>
        <taxon>Vertebrata</taxon>
        <taxon>Euteleostomi</taxon>
        <taxon>Mammalia</taxon>
        <taxon>Eutheria</taxon>
        <taxon>Laurasiatheria</taxon>
        <taxon>Chiroptera</taxon>
        <taxon>Yangochiroptera</taxon>
        <taxon>Phyllostomidae</taxon>
        <taxon>Phyllostominae</taxon>
        <taxon>Phyllostomus</taxon>
    </lineage>
</organism>
<comment type="caution">
    <text evidence="1">The sequence shown here is derived from an EMBL/GenBank/DDBJ whole genome shotgun (WGS) entry which is preliminary data.</text>
</comment>
<dbReference type="EMBL" id="JABVXQ010000012">
    <property type="protein sequence ID" value="KAF6084404.1"/>
    <property type="molecule type" value="Genomic_DNA"/>
</dbReference>
<protein>
    <submittedName>
        <fullName evidence="1">Uncharacterized protein</fullName>
    </submittedName>
</protein>
<reference evidence="1 2" key="1">
    <citation type="journal article" date="2020" name="Nature">
        <title>Six reference-quality genomes reveal evolution of bat adaptations.</title>
        <authorList>
            <person name="Jebb D."/>
            <person name="Huang Z."/>
            <person name="Pippel M."/>
            <person name="Hughes G.M."/>
            <person name="Lavrichenko K."/>
            <person name="Devanna P."/>
            <person name="Winkler S."/>
            <person name="Jermiin L.S."/>
            <person name="Skirmuntt E.C."/>
            <person name="Katzourakis A."/>
            <person name="Burkitt-Gray L."/>
            <person name="Ray D.A."/>
            <person name="Sullivan K.A.M."/>
            <person name="Roscito J.G."/>
            <person name="Kirilenko B.M."/>
            <person name="Davalos L.M."/>
            <person name="Corthals A.P."/>
            <person name="Power M.L."/>
            <person name="Jones G."/>
            <person name="Ransome R.D."/>
            <person name="Dechmann D.K.N."/>
            <person name="Locatelli A.G."/>
            <person name="Puechmaille S.J."/>
            <person name="Fedrigo O."/>
            <person name="Jarvis E.D."/>
            <person name="Hiller M."/>
            <person name="Vernes S.C."/>
            <person name="Myers E.W."/>
            <person name="Teeling E.C."/>
        </authorList>
    </citation>
    <scope>NUCLEOTIDE SEQUENCE [LARGE SCALE GENOMIC DNA]</scope>
    <source>
        <strain evidence="1">Bat1K_MPI-CBG_1</strain>
    </source>
</reference>
<name>A0A833Z178_9CHIR</name>
<dbReference type="AlphaFoldDB" id="A0A833Z178"/>
<evidence type="ECO:0000313" key="1">
    <source>
        <dbReference type="EMBL" id="KAF6084404.1"/>
    </source>
</evidence>
<evidence type="ECO:0000313" key="2">
    <source>
        <dbReference type="Proteomes" id="UP000664940"/>
    </source>
</evidence>
<gene>
    <name evidence="1" type="ORF">HJG60_008666</name>
</gene>
<dbReference type="Proteomes" id="UP000664940">
    <property type="component" value="Unassembled WGS sequence"/>
</dbReference>